<dbReference type="Gene3D" id="2.40.50.140">
    <property type="entry name" value="Nucleic acid-binding proteins"/>
    <property type="match status" value="1"/>
</dbReference>
<feature type="transmembrane region" description="Helical" evidence="1">
    <location>
        <begin position="6"/>
        <end position="27"/>
    </location>
</feature>
<reference evidence="3" key="1">
    <citation type="journal article" date="2023" name="Mar. Drugs">
        <title>Gemmata algarum, a Novel Planctomycete Isolated from an Algal Mat, Displays Antimicrobial Activity.</title>
        <authorList>
            <person name="Kumar G."/>
            <person name="Kallscheuer N."/>
            <person name="Kashif M."/>
            <person name="Ahamad S."/>
            <person name="Jagadeeshwari U."/>
            <person name="Pannikurungottu S."/>
            <person name="Haufschild T."/>
            <person name="Kabuu M."/>
            <person name="Sasikala C."/>
            <person name="Jogler C."/>
            <person name="Ramana C."/>
        </authorList>
    </citation>
    <scope>NUCLEOTIDE SEQUENCE [LARGE SCALE GENOMIC DNA]</scope>
    <source>
        <strain evidence="3">JC673</strain>
    </source>
</reference>
<evidence type="ECO:0000313" key="3">
    <source>
        <dbReference type="Proteomes" id="UP001272242"/>
    </source>
</evidence>
<proteinExistence type="predicted"/>
<organism evidence="2 3">
    <name type="scientific">Gemmata algarum</name>
    <dbReference type="NCBI Taxonomy" id="2975278"/>
    <lineage>
        <taxon>Bacteria</taxon>
        <taxon>Pseudomonadati</taxon>
        <taxon>Planctomycetota</taxon>
        <taxon>Planctomycetia</taxon>
        <taxon>Gemmatales</taxon>
        <taxon>Gemmataceae</taxon>
        <taxon>Gemmata</taxon>
    </lineage>
</organism>
<protein>
    <recommendedName>
        <fullName evidence="4">NfeD-like C-terminal domain-containing protein</fullName>
    </recommendedName>
</protein>
<dbReference type="Proteomes" id="UP001272242">
    <property type="component" value="Unassembled WGS sequence"/>
</dbReference>
<evidence type="ECO:0000313" key="2">
    <source>
        <dbReference type="EMBL" id="MDY3562863.1"/>
    </source>
</evidence>
<sequence>METVFLVCAITGGTLVVCLLVAGLFGFGSEHDVDHDTDTDADHDAGDDGHGNALFGMLSVRALTSALLFFGLGGMTARYYGADELAAFGVALGSGAGVLYLVATALRAMKRLRSDGTVRVERAVGTTGTVYLRVPGERAGSGKVHLALQNRTVEYQAVTAGGELPTGRPVKVVAVVSADTVEVEPA</sequence>
<accession>A0ABU5F5J9</accession>
<keyword evidence="3" id="KW-1185">Reference proteome</keyword>
<name>A0ABU5F5J9_9BACT</name>
<keyword evidence="1" id="KW-1133">Transmembrane helix</keyword>
<dbReference type="EMBL" id="JAXBLV010000223">
    <property type="protein sequence ID" value="MDY3562863.1"/>
    <property type="molecule type" value="Genomic_DNA"/>
</dbReference>
<evidence type="ECO:0000256" key="1">
    <source>
        <dbReference type="SAM" id="Phobius"/>
    </source>
</evidence>
<keyword evidence="1" id="KW-0472">Membrane</keyword>
<keyword evidence="1" id="KW-0812">Transmembrane</keyword>
<evidence type="ECO:0008006" key="4">
    <source>
        <dbReference type="Google" id="ProtNLM"/>
    </source>
</evidence>
<dbReference type="InterPro" id="IPR012340">
    <property type="entry name" value="NA-bd_OB-fold"/>
</dbReference>
<comment type="caution">
    <text evidence="2">The sequence shown here is derived from an EMBL/GenBank/DDBJ whole genome shotgun (WGS) entry which is preliminary data.</text>
</comment>
<gene>
    <name evidence="2" type="ORF">R5W23_004344</name>
</gene>
<feature type="transmembrane region" description="Helical" evidence="1">
    <location>
        <begin position="86"/>
        <end position="106"/>
    </location>
</feature>
<dbReference type="RefSeq" id="WP_320689134.1">
    <property type="nucleotide sequence ID" value="NZ_JAXBLV010000223.1"/>
</dbReference>